<comment type="catalytic activity">
    <reaction evidence="2">
        <text>2 GTP = 3',3'-c-di-GMP + 2 diphosphate</text>
        <dbReference type="Rhea" id="RHEA:24898"/>
        <dbReference type="ChEBI" id="CHEBI:33019"/>
        <dbReference type="ChEBI" id="CHEBI:37565"/>
        <dbReference type="ChEBI" id="CHEBI:58805"/>
        <dbReference type="EC" id="2.7.7.65"/>
    </reaction>
</comment>
<evidence type="ECO:0000256" key="1">
    <source>
        <dbReference type="ARBA" id="ARBA00012528"/>
    </source>
</evidence>
<dbReference type="Gene3D" id="3.30.70.270">
    <property type="match status" value="1"/>
</dbReference>
<dbReference type="GO" id="GO:0043709">
    <property type="term" value="P:cell adhesion involved in single-species biofilm formation"/>
    <property type="evidence" value="ECO:0007669"/>
    <property type="project" value="TreeGrafter"/>
</dbReference>
<feature type="domain" description="GGDEF" evidence="4">
    <location>
        <begin position="158"/>
        <end position="290"/>
    </location>
</feature>
<accession>A0AAF1KR04</accession>
<dbReference type="CDD" id="cd01949">
    <property type="entry name" value="GGDEF"/>
    <property type="match status" value="1"/>
</dbReference>
<dbReference type="FunFam" id="3.30.70.270:FF:000001">
    <property type="entry name" value="Diguanylate cyclase domain protein"/>
    <property type="match status" value="1"/>
</dbReference>
<proteinExistence type="predicted"/>
<dbReference type="PANTHER" id="PTHR45138">
    <property type="entry name" value="REGULATORY COMPONENTS OF SENSORY TRANSDUCTION SYSTEM"/>
    <property type="match status" value="1"/>
</dbReference>
<dbReference type="SMART" id="SM00267">
    <property type="entry name" value="GGDEF"/>
    <property type="match status" value="1"/>
</dbReference>
<dbReference type="Proteomes" id="UP000249499">
    <property type="component" value="Chromosome"/>
</dbReference>
<reference evidence="5 6" key="1">
    <citation type="journal article" date="2018" name="Sci. Rep.">
        <title>Rhizobium tumorigenes sp. nov., a novel plant tumorigenic bacterium isolated from cane gall tumors on thornless blackberry.</title>
        <authorList>
            <person name="Kuzmanovi N."/>
            <person name="Smalla K."/>
            <person name="Gronow S."/>
            <person name="PuBawska J."/>
        </authorList>
    </citation>
    <scope>NUCLEOTIDE SEQUENCE [LARGE SCALE GENOMIC DNA]</scope>
    <source>
        <strain evidence="5 6">1078</strain>
    </source>
</reference>
<gene>
    <name evidence="5" type="ORF">PR017_00470</name>
</gene>
<dbReference type="InterPro" id="IPR029787">
    <property type="entry name" value="Nucleotide_cyclase"/>
</dbReference>
<feature type="transmembrane region" description="Helical" evidence="3">
    <location>
        <begin position="20"/>
        <end position="40"/>
    </location>
</feature>
<dbReference type="GO" id="GO:1902201">
    <property type="term" value="P:negative regulation of bacterial-type flagellum-dependent cell motility"/>
    <property type="evidence" value="ECO:0007669"/>
    <property type="project" value="TreeGrafter"/>
</dbReference>
<name>A0AAF1KR04_9HYPH</name>
<evidence type="ECO:0000313" key="6">
    <source>
        <dbReference type="Proteomes" id="UP000249499"/>
    </source>
</evidence>
<dbReference type="EC" id="2.7.7.65" evidence="1"/>
<keyword evidence="6" id="KW-1185">Reference proteome</keyword>
<dbReference type="RefSeq" id="WP_111216554.1">
    <property type="nucleotide sequence ID" value="NZ_CP117255.1"/>
</dbReference>
<dbReference type="Pfam" id="PF00990">
    <property type="entry name" value="GGDEF"/>
    <property type="match status" value="1"/>
</dbReference>
<dbReference type="NCBIfam" id="TIGR00254">
    <property type="entry name" value="GGDEF"/>
    <property type="match status" value="1"/>
</dbReference>
<dbReference type="Gene3D" id="6.10.340.10">
    <property type="match status" value="1"/>
</dbReference>
<dbReference type="InterPro" id="IPR000160">
    <property type="entry name" value="GGDEF_dom"/>
</dbReference>
<evidence type="ECO:0000256" key="3">
    <source>
        <dbReference type="SAM" id="Phobius"/>
    </source>
</evidence>
<dbReference type="AlphaFoldDB" id="A0AAF1KR04"/>
<keyword evidence="3" id="KW-0472">Membrane</keyword>
<dbReference type="SUPFAM" id="SSF55073">
    <property type="entry name" value="Nucleotide cyclase"/>
    <property type="match status" value="1"/>
</dbReference>
<protein>
    <recommendedName>
        <fullName evidence="1">diguanylate cyclase</fullName>
        <ecNumber evidence="1">2.7.7.65</ecNumber>
    </recommendedName>
</protein>
<reference evidence="6" key="2">
    <citation type="journal article" date="2023" name="MicrobiologyOpen">
        <title>Genomics of the tumorigenes clade of the family Rhizobiaceae and description of Rhizobium rhododendri sp. nov.</title>
        <authorList>
            <person name="Kuzmanovic N."/>
            <person name="diCenzo G.C."/>
            <person name="Bunk B."/>
            <person name="Sproeer C."/>
            <person name="Fruehling A."/>
            <person name="Neumann-Schaal M."/>
            <person name="Overmann J."/>
            <person name="Smalla K."/>
        </authorList>
    </citation>
    <scope>NUCLEOTIDE SEQUENCE [LARGE SCALE GENOMIC DNA]</scope>
    <source>
        <strain evidence="6">1078</strain>
    </source>
</reference>
<evidence type="ECO:0000256" key="2">
    <source>
        <dbReference type="ARBA" id="ARBA00034247"/>
    </source>
</evidence>
<sequence length="300" mass="32865">MRLPRSAALKKFGSSLTLKIFSICFLATHLPLLALIAYLLTGYEAAAMPILATALLATLLGTGLCFLSVWLLLRPLETVTKTVQAYRETGAVSMIRSQRHDEIGVVVNAVSTLIAELHATLSQLRRQATTDVLTGLGNRRWLRDIGTSELQRAERENEPVCVIVFDLDHFKTINDEHGHEVGDQVLTVTGAIIQHNMRPYDIAARIGGEEFCILLPRTDTAQAIAIAERLRRELATRAVGPVPAGRITASFGVYCGDPTTETLKTMMMAADRKLYAAKNSGRNAVHWDAAKPVVESAVRH</sequence>
<dbReference type="GO" id="GO:0005886">
    <property type="term" value="C:plasma membrane"/>
    <property type="evidence" value="ECO:0007669"/>
    <property type="project" value="TreeGrafter"/>
</dbReference>
<dbReference type="PANTHER" id="PTHR45138:SF9">
    <property type="entry name" value="DIGUANYLATE CYCLASE DGCM-RELATED"/>
    <property type="match status" value="1"/>
</dbReference>
<organism evidence="5 6">
    <name type="scientific">Rhizobium tumorigenes</name>
    <dbReference type="NCBI Taxonomy" id="2041385"/>
    <lineage>
        <taxon>Bacteria</taxon>
        <taxon>Pseudomonadati</taxon>
        <taxon>Pseudomonadota</taxon>
        <taxon>Alphaproteobacteria</taxon>
        <taxon>Hyphomicrobiales</taxon>
        <taxon>Rhizobiaceae</taxon>
        <taxon>Rhizobium/Agrobacterium group</taxon>
        <taxon>Rhizobium</taxon>
    </lineage>
</organism>
<dbReference type="EMBL" id="CP117255">
    <property type="protein sequence ID" value="WFR95663.1"/>
    <property type="molecule type" value="Genomic_DNA"/>
</dbReference>
<keyword evidence="3" id="KW-0812">Transmembrane</keyword>
<keyword evidence="3" id="KW-1133">Transmembrane helix</keyword>
<dbReference type="PROSITE" id="PS50887">
    <property type="entry name" value="GGDEF"/>
    <property type="match status" value="1"/>
</dbReference>
<dbReference type="GO" id="GO:0052621">
    <property type="term" value="F:diguanylate cyclase activity"/>
    <property type="evidence" value="ECO:0007669"/>
    <property type="project" value="UniProtKB-EC"/>
</dbReference>
<feature type="transmembrane region" description="Helical" evidence="3">
    <location>
        <begin position="46"/>
        <end position="73"/>
    </location>
</feature>
<dbReference type="InterPro" id="IPR043128">
    <property type="entry name" value="Rev_trsase/Diguanyl_cyclase"/>
</dbReference>
<evidence type="ECO:0000313" key="5">
    <source>
        <dbReference type="EMBL" id="WFR95663.1"/>
    </source>
</evidence>
<evidence type="ECO:0000259" key="4">
    <source>
        <dbReference type="PROSITE" id="PS50887"/>
    </source>
</evidence>
<dbReference type="KEGG" id="rtu:PR017_00470"/>
<dbReference type="InterPro" id="IPR050469">
    <property type="entry name" value="Diguanylate_Cyclase"/>
</dbReference>